<reference evidence="2 3" key="1">
    <citation type="journal article" date="2019" name="J. Gen. Appl. Microbiol.">
        <title>Aerobic degradation of cis-dichloroethene by the marine bacterium Marinobacter salsuginis strain 5N-3.</title>
        <authorList>
            <person name="Inoue Y."/>
            <person name="Fukunaga Y."/>
            <person name="Katsumata H."/>
            <person name="Ohji S."/>
            <person name="Hosoyama A."/>
            <person name="Mori K."/>
            <person name="Ando K."/>
        </authorList>
    </citation>
    <scope>NUCLEOTIDE SEQUENCE [LARGE SCALE GENOMIC DNA]</scope>
    <source>
        <strain evidence="2 3">NBRC 109114</strain>
    </source>
</reference>
<evidence type="ECO:0000259" key="1">
    <source>
        <dbReference type="Pfam" id="PF10544"/>
    </source>
</evidence>
<accession>A0A5M3Q5F4</accession>
<dbReference type="Pfam" id="PF10544">
    <property type="entry name" value="T5orf172"/>
    <property type="match status" value="1"/>
</dbReference>
<gene>
    <name evidence="2" type="ORF">MSSD14B_38820</name>
</gene>
<feature type="domain" description="Bacteriophage T5 Orf172 DNA-binding" evidence="1">
    <location>
        <begin position="4"/>
        <end position="42"/>
    </location>
</feature>
<dbReference type="AlphaFoldDB" id="A0A5M3Q5F4"/>
<dbReference type="RefSeq" id="WP_153637472.1">
    <property type="nucleotide sequence ID" value="NZ_BGZI01000036.1"/>
</dbReference>
<dbReference type="EMBL" id="BGZI01000036">
    <property type="protein sequence ID" value="GBO90214.1"/>
    <property type="molecule type" value="Genomic_DNA"/>
</dbReference>
<comment type="caution">
    <text evidence="2">The sequence shown here is derived from an EMBL/GenBank/DDBJ whole genome shotgun (WGS) entry which is preliminary data.</text>
</comment>
<proteinExistence type="predicted"/>
<dbReference type="InterPro" id="IPR018306">
    <property type="entry name" value="Phage_T5_Orf172_DNA-bd"/>
</dbReference>
<name>A0A5M3Q5F4_9GAMM</name>
<organism evidence="2 3">
    <name type="scientific">Marinobacter salsuginis</name>
    <dbReference type="NCBI Taxonomy" id="418719"/>
    <lineage>
        <taxon>Bacteria</taxon>
        <taxon>Pseudomonadati</taxon>
        <taxon>Pseudomonadota</taxon>
        <taxon>Gammaproteobacteria</taxon>
        <taxon>Pseudomonadales</taxon>
        <taxon>Marinobacteraceae</taxon>
        <taxon>Marinobacter</taxon>
    </lineage>
</organism>
<dbReference type="Proteomes" id="UP000387223">
    <property type="component" value="Unassembled WGS sequence"/>
</dbReference>
<protein>
    <recommendedName>
        <fullName evidence="1">Bacteriophage T5 Orf172 DNA-binding domain-containing protein</fullName>
    </recommendedName>
</protein>
<evidence type="ECO:0000313" key="2">
    <source>
        <dbReference type="EMBL" id="GBO90214.1"/>
    </source>
</evidence>
<evidence type="ECO:0000313" key="3">
    <source>
        <dbReference type="Proteomes" id="UP000387223"/>
    </source>
</evidence>
<sequence length="296" mass="33577">MKAGYIYVLVHPSDPDLYKIGITTRKPEHRLTEHNSNYEEYTGQIVKETGQKWELKEFHVVSDPYWAESVFWGTTPFADIPYRYGVEVERMDWEQVQKGLDAAKKAGVRPGPGPLPDRVYAYTASIRKRLEGRGITLLGYVRSVISGKANFRCSNGHEWRTTPSLVGEGQGCPECGTGERDPEEIRQRIKAGVICLLTHPDKPGFVNIGLGYGTHEEIFRGRPWGDWETHRSRNVEEVALAESLIWELLGEPLPHDREPIKKDLSVAEDAFRKLTYAMHKEIALAEKAKESASKMI</sequence>